<dbReference type="AlphaFoldDB" id="A0A7C2TJT0"/>
<name>A0A7C2TJT0_9BACT</name>
<evidence type="ECO:0000313" key="1">
    <source>
        <dbReference type="EMBL" id="HET97281.1"/>
    </source>
</evidence>
<reference evidence="1" key="1">
    <citation type="journal article" date="2020" name="mSystems">
        <title>Genome- and Community-Level Interaction Insights into Carbon Utilization and Element Cycling Functions of Hydrothermarchaeota in Hydrothermal Sediment.</title>
        <authorList>
            <person name="Zhou Z."/>
            <person name="Liu Y."/>
            <person name="Xu W."/>
            <person name="Pan J."/>
            <person name="Luo Z.H."/>
            <person name="Li M."/>
        </authorList>
    </citation>
    <scope>NUCLEOTIDE SEQUENCE [LARGE SCALE GENOMIC DNA]</scope>
    <source>
        <strain evidence="1">SpSt-1224</strain>
    </source>
</reference>
<protein>
    <submittedName>
        <fullName evidence="1">Uncharacterized protein</fullName>
    </submittedName>
</protein>
<sequence>MKIDDILQNQKITGGKKISGPREGGADFAQVLQSHLGGSQSITATDSTSAANQVWAAVPAHLRLEGLSLSETTINTLDSFSAALGNTALRAEELEPYISALENELTAMQALRRELPEQDPLSRLLDQVAAVSHLEAAKYRRGDYH</sequence>
<gene>
    <name evidence="1" type="ORF">ENN98_00980</name>
</gene>
<accession>A0A7C2TJT0</accession>
<dbReference type="Proteomes" id="UP000885986">
    <property type="component" value="Unassembled WGS sequence"/>
</dbReference>
<proteinExistence type="predicted"/>
<organism evidence="1">
    <name type="scientific">Desulfurivibrio alkaliphilus</name>
    <dbReference type="NCBI Taxonomy" id="427923"/>
    <lineage>
        <taxon>Bacteria</taxon>
        <taxon>Pseudomonadati</taxon>
        <taxon>Thermodesulfobacteriota</taxon>
        <taxon>Desulfobulbia</taxon>
        <taxon>Desulfobulbales</taxon>
        <taxon>Desulfobulbaceae</taxon>
        <taxon>Desulfurivibrio</taxon>
    </lineage>
</organism>
<comment type="caution">
    <text evidence="1">The sequence shown here is derived from an EMBL/GenBank/DDBJ whole genome shotgun (WGS) entry which is preliminary data.</text>
</comment>
<dbReference type="EMBL" id="DSDS01000021">
    <property type="protein sequence ID" value="HET97281.1"/>
    <property type="molecule type" value="Genomic_DNA"/>
</dbReference>